<feature type="transmembrane region" description="Helical" evidence="1">
    <location>
        <begin position="43"/>
        <end position="65"/>
    </location>
</feature>
<reference evidence="2 3" key="1">
    <citation type="submission" date="2020-08" db="EMBL/GenBank/DDBJ databases">
        <title>A Genomic Blueprint of the Chicken Gut Microbiome.</title>
        <authorList>
            <person name="Gilroy R."/>
            <person name="Ravi A."/>
            <person name="Getino M."/>
            <person name="Pursley I."/>
            <person name="Horton D.L."/>
            <person name="Alikhan N.-F."/>
            <person name="Baker D."/>
            <person name="Gharbi K."/>
            <person name="Hall N."/>
            <person name="Watson M."/>
            <person name="Adriaenssens E.M."/>
            <person name="Foster-Nyarko E."/>
            <person name="Jarju S."/>
            <person name="Secka A."/>
            <person name="Antonio M."/>
            <person name="Oren A."/>
            <person name="Chaudhuri R."/>
            <person name="La Ragione R.M."/>
            <person name="Hildebrand F."/>
            <person name="Pallen M.J."/>
        </authorList>
    </citation>
    <scope>NUCLEOTIDE SEQUENCE [LARGE SCALE GENOMIC DNA]</scope>
    <source>
        <strain evidence="2 3">Sa3CUN1</strain>
    </source>
</reference>
<keyword evidence="3" id="KW-1185">Reference proteome</keyword>
<dbReference type="Proteomes" id="UP000640335">
    <property type="component" value="Unassembled WGS sequence"/>
</dbReference>
<evidence type="ECO:0008006" key="4">
    <source>
        <dbReference type="Google" id="ProtNLM"/>
    </source>
</evidence>
<keyword evidence="1" id="KW-0812">Transmembrane</keyword>
<evidence type="ECO:0000256" key="1">
    <source>
        <dbReference type="SAM" id="Phobius"/>
    </source>
</evidence>
<dbReference type="RefSeq" id="WP_191749487.1">
    <property type="nucleotide sequence ID" value="NZ_JACSQZ010000015.1"/>
</dbReference>
<evidence type="ECO:0000313" key="2">
    <source>
        <dbReference type="EMBL" id="MBD7914721.1"/>
    </source>
</evidence>
<dbReference type="EMBL" id="JACSQZ010000015">
    <property type="protein sequence ID" value="MBD7914721.1"/>
    <property type="molecule type" value="Genomic_DNA"/>
</dbReference>
<name>A0ABR8Q2R8_9CLOT</name>
<accession>A0ABR8Q2R8</accession>
<proteinExistence type="predicted"/>
<keyword evidence="1" id="KW-1133">Transmembrane helix</keyword>
<organism evidence="2 3">
    <name type="scientific">Clostridium gallinarum</name>
    <dbReference type="NCBI Taxonomy" id="2762246"/>
    <lineage>
        <taxon>Bacteria</taxon>
        <taxon>Bacillati</taxon>
        <taxon>Bacillota</taxon>
        <taxon>Clostridia</taxon>
        <taxon>Eubacteriales</taxon>
        <taxon>Clostridiaceae</taxon>
        <taxon>Clostridium</taxon>
    </lineage>
</organism>
<protein>
    <recommendedName>
        <fullName evidence="4">Acyltransferase family protein</fullName>
    </recommendedName>
</protein>
<comment type="caution">
    <text evidence="2">The sequence shown here is derived from an EMBL/GenBank/DDBJ whole genome shotgun (WGS) entry which is preliminary data.</text>
</comment>
<keyword evidence="1" id="KW-0472">Membrane</keyword>
<evidence type="ECO:0000313" key="3">
    <source>
        <dbReference type="Proteomes" id="UP000640335"/>
    </source>
</evidence>
<gene>
    <name evidence="2" type="ORF">H9660_06145</name>
</gene>
<feature type="transmembrane region" description="Helical" evidence="1">
    <location>
        <begin position="12"/>
        <end position="31"/>
    </location>
</feature>
<sequence length="76" mass="8747">MSNKRIISADIIRILSTFLVVIHDLFIKYLIRHNILNANLSNPAIMIPLIVLGIFIFSVLLSYIIKKIPIINKYII</sequence>